<proteinExistence type="inferred from homology"/>
<protein>
    <submittedName>
        <fullName evidence="9">ABC-type glycerol-3-phosphate transport system permease component</fullName>
    </submittedName>
</protein>
<dbReference type="EMBL" id="JACHXK010000007">
    <property type="protein sequence ID" value="MBB3111363.1"/>
    <property type="molecule type" value="Genomic_DNA"/>
</dbReference>
<comment type="similarity">
    <text evidence="7">Belongs to the binding-protein-dependent transport system permease family.</text>
</comment>
<comment type="caution">
    <text evidence="9">The sequence shown here is derived from an EMBL/GenBank/DDBJ whole genome shotgun (WGS) entry which is preliminary data.</text>
</comment>
<accession>A0A7W5AYY9</accession>
<keyword evidence="6 7" id="KW-0472">Membrane</keyword>
<dbReference type="PANTHER" id="PTHR43744:SF6">
    <property type="entry name" value="ABC TRANSPORTER PERMEASE PROTEIN YESQ-RELATED"/>
    <property type="match status" value="1"/>
</dbReference>
<dbReference type="GO" id="GO:0055085">
    <property type="term" value="P:transmembrane transport"/>
    <property type="evidence" value="ECO:0007669"/>
    <property type="project" value="InterPro"/>
</dbReference>
<dbReference type="RefSeq" id="WP_221401355.1">
    <property type="nucleotide sequence ID" value="NZ_JACHXK010000007.1"/>
</dbReference>
<evidence type="ECO:0000313" key="10">
    <source>
        <dbReference type="Proteomes" id="UP000570361"/>
    </source>
</evidence>
<evidence type="ECO:0000256" key="2">
    <source>
        <dbReference type="ARBA" id="ARBA00022448"/>
    </source>
</evidence>
<dbReference type="GO" id="GO:0005886">
    <property type="term" value="C:plasma membrane"/>
    <property type="evidence" value="ECO:0007669"/>
    <property type="project" value="UniProtKB-SubCell"/>
</dbReference>
<keyword evidence="4 7" id="KW-0812">Transmembrane</keyword>
<evidence type="ECO:0000313" key="9">
    <source>
        <dbReference type="EMBL" id="MBB3111363.1"/>
    </source>
</evidence>
<feature type="transmembrane region" description="Helical" evidence="7">
    <location>
        <begin position="33"/>
        <end position="52"/>
    </location>
</feature>
<dbReference type="InterPro" id="IPR000515">
    <property type="entry name" value="MetI-like"/>
</dbReference>
<feature type="domain" description="ABC transmembrane type-1" evidence="8">
    <location>
        <begin position="1"/>
        <end position="153"/>
    </location>
</feature>
<dbReference type="Pfam" id="PF00528">
    <property type="entry name" value="BPD_transp_1"/>
    <property type="match status" value="1"/>
</dbReference>
<keyword evidence="2 7" id="KW-0813">Transport</keyword>
<keyword evidence="5 7" id="KW-1133">Transmembrane helix</keyword>
<evidence type="ECO:0000256" key="3">
    <source>
        <dbReference type="ARBA" id="ARBA00022475"/>
    </source>
</evidence>
<dbReference type="PROSITE" id="PS50928">
    <property type="entry name" value="ABC_TM1"/>
    <property type="match status" value="1"/>
</dbReference>
<keyword evidence="10" id="KW-1185">Reference proteome</keyword>
<dbReference type="InterPro" id="IPR035906">
    <property type="entry name" value="MetI-like_sf"/>
</dbReference>
<dbReference type="Gene3D" id="1.10.3720.10">
    <property type="entry name" value="MetI-like"/>
    <property type="match status" value="1"/>
</dbReference>
<gene>
    <name evidence="9" type="ORF">FHS18_003431</name>
</gene>
<dbReference type="Proteomes" id="UP000570361">
    <property type="component" value="Unassembled WGS sequence"/>
</dbReference>
<keyword evidence="3" id="KW-1003">Cell membrane</keyword>
<sequence>MHDADDVLPGEVLIIPQYLIFKELEWIDTPLPLIVPAFAGGAFFIFLMIQFMRGIPLELDESARIDGCGRFGFFLRIMLPLIVPALVSATIFKFYWTWDDYFGPFLYLNSQKLGTVALAIKSMSNPAMDTDWGAVFAMSVLSLIPVLAIFAGFQKYIVEGISTTGLKG</sequence>
<dbReference type="AlphaFoldDB" id="A0A7W5AYY9"/>
<evidence type="ECO:0000256" key="4">
    <source>
        <dbReference type="ARBA" id="ARBA00022692"/>
    </source>
</evidence>
<dbReference type="SUPFAM" id="SSF161098">
    <property type="entry name" value="MetI-like"/>
    <property type="match status" value="1"/>
</dbReference>
<evidence type="ECO:0000256" key="6">
    <source>
        <dbReference type="ARBA" id="ARBA00023136"/>
    </source>
</evidence>
<evidence type="ECO:0000259" key="8">
    <source>
        <dbReference type="PROSITE" id="PS50928"/>
    </source>
</evidence>
<reference evidence="9 10" key="1">
    <citation type="submission" date="2020-08" db="EMBL/GenBank/DDBJ databases">
        <title>Genomic Encyclopedia of Type Strains, Phase III (KMG-III): the genomes of soil and plant-associated and newly described type strains.</title>
        <authorList>
            <person name="Whitman W."/>
        </authorList>
    </citation>
    <scope>NUCLEOTIDE SEQUENCE [LARGE SCALE GENOMIC DNA]</scope>
    <source>
        <strain evidence="9 10">CECT 5862</strain>
    </source>
</reference>
<feature type="transmembrane region" description="Helical" evidence="7">
    <location>
        <begin position="132"/>
        <end position="153"/>
    </location>
</feature>
<dbReference type="PANTHER" id="PTHR43744">
    <property type="entry name" value="ABC TRANSPORTER PERMEASE PROTEIN MG189-RELATED-RELATED"/>
    <property type="match status" value="1"/>
</dbReference>
<dbReference type="CDD" id="cd06261">
    <property type="entry name" value="TM_PBP2"/>
    <property type="match status" value="1"/>
</dbReference>
<feature type="transmembrane region" description="Helical" evidence="7">
    <location>
        <begin position="73"/>
        <end position="96"/>
    </location>
</feature>
<evidence type="ECO:0000256" key="5">
    <source>
        <dbReference type="ARBA" id="ARBA00022989"/>
    </source>
</evidence>
<organism evidence="9 10">
    <name type="scientific">Paenibacillus phyllosphaerae</name>
    <dbReference type="NCBI Taxonomy" id="274593"/>
    <lineage>
        <taxon>Bacteria</taxon>
        <taxon>Bacillati</taxon>
        <taxon>Bacillota</taxon>
        <taxon>Bacilli</taxon>
        <taxon>Bacillales</taxon>
        <taxon>Paenibacillaceae</taxon>
        <taxon>Paenibacillus</taxon>
    </lineage>
</organism>
<evidence type="ECO:0000256" key="7">
    <source>
        <dbReference type="RuleBase" id="RU363032"/>
    </source>
</evidence>
<name>A0A7W5AYY9_9BACL</name>
<comment type="subcellular location">
    <subcellularLocation>
        <location evidence="1 7">Cell membrane</location>
        <topology evidence="1 7">Multi-pass membrane protein</topology>
    </subcellularLocation>
</comment>
<evidence type="ECO:0000256" key="1">
    <source>
        <dbReference type="ARBA" id="ARBA00004651"/>
    </source>
</evidence>